<name>A0A6C0KDV9_9ZZZZ</name>
<proteinExistence type="predicted"/>
<keyword evidence="2" id="KW-0812">Transmembrane</keyword>
<feature type="compositionally biased region" description="Basic residues" evidence="1">
    <location>
        <begin position="445"/>
        <end position="464"/>
    </location>
</feature>
<accession>A0A6C0KDV9</accession>
<protein>
    <submittedName>
        <fullName evidence="3">Uncharacterized protein</fullName>
    </submittedName>
</protein>
<dbReference type="EMBL" id="MN740847">
    <property type="protein sequence ID" value="QHU14890.1"/>
    <property type="molecule type" value="Genomic_DNA"/>
</dbReference>
<sequence length="464" mass="53028">MTTIGEFINKNTTIFKKASSLEYLVFGTFPKDFLDKPINVSVSQKKGGLILSINGKFVIIINNVFKNSGGGKSKKQKGKGKAKKSRKYQRGGNMKNTIAVILSIIMYIFIQNIGMKEEFRQPEYHWEIQSANISELYDNVLPTINLHNTTLDIKTLNKSLTRALTSNNTRQITKFPRNLTLHPLSYAEFNISRLPAHIEIINMFKNISFPSDLAVNSQKIYEILGNWRISNMGLVNIQLFDSNTDIKSGYMRFPNRQDVEERILNFVTETIQIQKKIGMIRKLENKGQFRLGFMILEAGASELFANVPGIPHYDSLSIAERSIPFSQSSTGIQKLYSKRDQLRGGIVSLIYPDNTSKLSQPSIVVDKNGNPIADTKDSSRKSRKTKYIKGKSSPEQVQMHDQSQSVLHEALPRVKSERLLNLHIMPVINDDFPLREDLIREHTNKGGRRKKRKKRKKTRKKRKK</sequence>
<feature type="region of interest" description="Disordered" evidence="1">
    <location>
        <begin position="69"/>
        <end position="89"/>
    </location>
</feature>
<feature type="region of interest" description="Disordered" evidence="1">
    <location>
        <begin position="439"/>
        <end position="464"/>
    </location>
</feature>
<feature type="compositionally biased region" description="Polar residues" evidence="1">
    <location>
        <begin position="393"/>
        <end position="405"/>
    </location>
</feature>
<organism evidence="3">
    <name type="scientific">viral metagenome</name>
    <dbReference type="NCBI Taxonomy" id="1070528"/>
    <lineage>
        <taxon>unclassified sequences</taxon>
        <taxon>metagenomes</taxon>
        <taxon>organismal metagenomes</taxon>
    </lineage>
</organism>
<dbReference type="AlphaFoldDB" id="A0A6C0KDV9"/>
<evidence type="ECO:0000256" key="2">
    <source>
        <dbReference type="SAM" id="Phobius"/>
    </source>
</evidence>
<feature type="region of interest" description="Disordered" evidence="1">
    <location>
        <begin position="361"/>
        <end position="405"/>
    </location>
</feature>
<feature type="compositionally biased region" description="Basic residues" evidence="1">
    <location>
        <begin position="72"/>
        <end position="89"/>
    </location>
</feature>
<feature type="transmembrane region" description="Helical" evidence="2">
    <location>
        <begin position="93"/>
        <end position="110"/>
    </location>
</feature>
<keyword evidence="2" id="KW-0472">Membrane</keyword>
<reference evidence="3" key="1">
    <citation type="journal article" date="2020" name="Nature">
        <title>Giant virus diversity and host interactions through global metagenomics.</title>
        <authorList>
            <person name="Schulz F."/>
            <person name="Roux S."/>
            <person name="Paez-Espino D."/>
            <person name="Jungbluth S."/>
            <person name="Walsh D.A."/>
            <person name="Denef V.J."/>
            <person name="McMahon K.D."/>
            <person name="Konstantinidis K.T."/>
            <person name="Eloe-Fadrosh E.A."/>
            <person name="Kyrpides N.C."/>
            <person name="Woyke T."/>
        </authorList>
    </citation>
    <scope>NUCLEOTIDE SEQUENCE</scope>
    <source>
        <strain evidence="3">GVMAG-S-1102244-55</strain>
    </source>
</reference>
<evidence type="ECO:0000256" key="1">
    <source>
        <dbReference type="SAM" id="MobiDB-lite"/>
    </source>
</evidence>
<keyword evidence="2" id="KW-1133">Transmembrane helix</keyword>
<evidence type="ECO:0000313" key="3">
    <source>
        <dbReference type="EMBL" id="QHU14890.1"/>
    </source>
</evidence>